<dbReference type="RefSeq" id="WP_002211696.1">
    <property type="nucleotide sequence ID" value="NC_008150.1"/>
</dbReference>
<reference evidence="1 2" key="1">
    <citation type="journal article" date="2006" name="J. Bacteriol.">
        <title>Complete genome sequence of Yersinia pestis strains Antiqua and Nepal516: evidence of gene reduction in an emerging pathogen.</title>
        <authorList>
            <person name="Chain P.S."/>
            <person name="Hu P."/>
            <person name="Malfatti S.A."/>
            <person name="Radnedge L."/>
            <person name="Larimer F."/>
            <person name="Vergez L.M."/>
            <person name="Worsham P."/>
            <person name="Chu M.C."/>
            <person name="Andersen G.L."/>
        </authorList>
    </citation>
    <scope>NUCLEOTIDE SEQUENCE [LARGE SCALE GENOMIC DNA]</scope>
    <source>
        <strain evidence="1 2">Antiqua</strain>
    </source>
</reference>
<evidence type="ECO:0000313" key="1">
    <source>
        <dbReference type="EMBL" id="ABG13459.1"/>
    </source>
</evidence>
<proteinExistence type="predicted"/>
<evidence type="ECO:0000313" key="2">
    <source>
        <dbReference type="Proteomes" id="UP000001971"/>
    </source>
</evidence>
<dbReference type="Proteomes" id="UP000001971">
    <property type="component" value="Chromosome"/>
</dbReference>
<dbReference type="PATRIC" id="fig|360102.15.peg.68"/>
<gene>
    <name evidence="1" type="ordered locus">YPA_1492</name>
</gene>
<dbReference type="HOGENOM" id="CLU_912003_0_0_6"/>
<name>A0A0E1NNZ1_YERPA</name>
<sequence>MAWYRSGTVTSEAAQNIVTGTGTQWANNVMGVAPGMALFIPDSAGNTLIYEILAVDSNTQIRINGNIKESVADSSYAIMTTVSNSYSALARETSAQLAMYQQLLKNWQQITTGTGDVNIIAPDGSVVIIPSLNSLMPKSGGAFTGPVSMFHDATDPLEPVTFQQFKQTGGELATQMTQLASRTTTLEADAFTASRIANTPWIPLTLQNGWLPLQGYHNAIYRKINGVVYMEGVITGGTHADGTVIAILPDGYRPALDQVSVQPISGSTLGGITAQSRIALWTDGALRIYGITGNGDIGIKSSWVI</sequence>
<evidence type="ECO:0008006" key="3">
    <source>
        <dbReference type="Google" id="ProtNLM"/>
    </source>
</evidence>
<dbReference type="EMBL" id="CP000308">
    <property type="protein sequence ID" value="ABG13459.1"/>
    <property type="molecule type" value="Genomic_DNA"/>
</dbReference>
<accession>A0A0E1NNZ1</accession>
<dbReference type="GeneID" id="57976531"/>
<protein>
    <recommendedName>
        <fullName evidence="3">Phage protein</fullName>
    </recommendedName>
</protein>
<organism evidence="1 2">
    <name type="scientific">Yersinia pestis bv. Antiqua (strain Antiqua)</name>
    <dbReference type="NCBI Taxonomy" id="360102"/>
    <lineage>
        <taxon>Bacteria</taxon>
        <taxon>Pseudomonadati</taxon>
        <taxon>Pseudomonadota</taxon>
        <taxon>Gammaproteobacteria</taxon>
        <taxon>Enterobacterales</taxon>
        <taxon>Yersiniaceae</taxon>
        <taxon>Yersinia</taxon>
    </lineage>
</organism>
<dbReference type="KEGG" id="ypa:YPA_1492"/>
<dbReference type="AlphaFoldDB" id="A0A0E1NNZ1"/>